<name>A0A419T9X6_9FIRM</name>
<dbReference type="OrthoDB" id="9775805at2"/>
<dbReference type="Pfam" id="PF00881">
    <property type="entry name" value="Nitroreductase"/>
    <property type="match status" value="1"/>
</dbReference>
<dbReference type="InterPro" id="IPR016446">
    <property type="entry name" value="Flavin_OxRdtase_Frp"/>
</dbReference>
<dbReference type="GO" id="GO:0016491">
    <property type="term" value="F:oxidoreductase activity"/>
    <property type="evidence" value="ECO:0007669"/>
    <property type="project" value="UniProtKB-UniRule"/>
</dbReference>
<sequence>MNSTIDIIKNRMSLRKYQNKPISKEHLDIIIESAMRAPTAGNMMLYSILIVEDEEKREKLSITCDNQSFIAKAPLVLIFLADMQRWYDYYNYCDVKEYCKRNQIEFRAPDEADLLLASSDAIIAAQNAVIAAESLGIGSCYIGDIMENYEVHKEMFNLPDKVFPIAMLCMGYYPLDIKRRIKPRFDRKYIVFNESYKRLKNKELEDMFKNRKVKENNKYNAKNFGQYFYARKTGADFAKEMSRSVKEALEFWKKEI</sequence>
<dbReference type="PIRSF" id="PIRSF005426">
    <property type="entry name" value="Frp"/>
    <property type="match status" value="1"/>
</dbReference>
<evidence type="ECO:0000313" key="8">
    <source>
        <dbReference type="Proteomes" id="UP000284177"/>
    </source>
</evidence>
<dbReference type="EMBL" id="MCIB01000001">
    <property type="protein sequence ID" value="RKD34265.1"/>
    <property type="molecule type" value="Genomic_DNA"/>
</dbReference>
<comment type="similarity">
    <text evidence="1 5">Belongs to the flavin oxidoreductase frp family.</text>
</comment>
<accession>A0A419T9X6</accession>
<protein>
    <submittedName>
        <fullName evidence="7">Nitroreductase</fullName>
    </submittedName>
</protein>
<feature type="domain" description="Nitroreductase" evidence="6">
    <location>
        <begin position="8"/>
        <end position="172"/>
    </location>
</feature>
<evidence type="ECO:0000259" key="6">
    <source>
        <dbReference type="Pfam" id="PF00881"/>
    </source>
</evidence>
<dbReference type="RefSeq" id="WP_120165971.1">
    <property type="nucleotide sequence ID" value="NZ_MCIB01000001.1"/>
</dbReference>
<keyword evidence="8" id="KW-1185">Reference proteome</keyword>
<evidence type="ECO:0000313" key="7">
    <source>
        <dbReference type="EMBL" id="RKD34265.1"/>
    </source>
</evidence>
<evidence type="ECO:0000256" key="4">
    <source>
        <dbReference type="ARBA" id="ARBA00023002"/>
    </source>
</evidence>
<keyword evidence="5" id="KW-0521">NADP</keyword>
<evidence type="ECO:0000256" key="3">
    <source>
        <dbReference type="ARBA" id="ARBA00022643"/>
    </source>
</evidence>
<dbReference type="Proteomes" id="UP000284177">
    <property type="component" value="Unassembled WGS sequence"/>
</dbReference>
<dbReference type="PANTHER" id="PTHR43425:SF2">
    <property type="entry name" value="OXYGEN-INSENSITIVE NADPH NITROREDUCTASE"/>
    <property type="match status" value="1"/>
</dbReference>
<gene>
    <name evidence="7" type="ORF">BET03_00075</name>
</gene>
<organism evidence="7 8">
    <name type="scientific">Thermohalobacter berrensis</name>
    <dbReference type="NCBI Taxonomy" id="99594"/>
    <lineage>
        <taxon>Bacteria</taxon>
        <taxon>Bacillati</taxon>
        <taxon>Bacillota</taxon>
        <taxon>Tissierellia</taxon>
        <taxon>Tissierellales</taxon>
        <taxon>Thermohalobacteraceae</taxon>
        <taxon>Thermohalobacter</taxon>
    </lineage>
</organism>
<dbReference type="InterPro" id="IPR000415">
    <property type="entry name" value="Nitroreductase-like"/>
</dbReference>
<comment type="caution">
    <text evidence="7">The sequence shown here is derived from an EMBL/GenBank/DDBJ whole genome shotgun (WGS) entry which is preliminary data.</text>
</comment>
<dbReference type="PANTHER" id="PTHR43425">
    <property type="entry name" value="OXYGEN-INSENSITIVE NADPH NITROREDUCTASE"/>
    <property type="match status" value="1"/>
</dbReference>
<dbReference type="AlphaFoldDB" id="A0A419T9X6"/>
<reference evidence="7 8" key="1">
    <citation type="submission" date="2016-08" db="EMBL/GenBank/DDBJ databases">
        <title>Novel Firmicutes and Novel Genomes.</title>
        <authorList>
            <person name="Poppleton D.I."/>
            <person name="Gribaldo S."/>
        </authorList>
    </citation>
    <scope>NUCLEOTIDE SEQUENCE [LARGE SCALE GENOMIC DNA]</scope>
    <source>
        <strain evidence="7 8">CTT3</strain>
    </source>
</reference>
<dbReference type="SUPFAM" id="SSF55469">
    <property type="entry name" value="FMN-dependent nitroreductase-like"/>
    <property type="match status" value="1"/>
</dbReference>
<evidence type="ECO:0000256" key="1">
    <source>
        <dbReference type="ARBA" id="ARBA00008366"/>
    </source>
</evidence>
<dbReference type="InterPro" id="IPR029479">
    <property type="entry name" value="Nitroreductase"/>
</dbReference>
<dbReference type="Gene3D" id="3.40.109.10">
    <property type="entry name" value="NADH Oxidase"/>
    <property type="match status" value="1"/>
</dbReference>
<proteinExistence type="inferred from homology"/>
<keyword evidence="4 5" id="KW-0560">Oxidoreductase</keyword>
<keyword evidence="3 5" id="KW-0288">FMN</keyword>
<keyword evidence="2 5" id="KW-0285">Flavoprotein</keyword>
<evidence type="ECO:0000256" key="2">
    <source>
        <dbReference type="ARBA" id="ARBA00022630"/>
    </source>
</evidence>
<evidence type="ECO:0000256" key="5">
    <source>
        <dbReference type="PIRNR" id="PIRNR005426"/>
    </source>
</evidence>